<protein>
    <recommendedName>
        <fullName evidence="3">Transmembrane protein</fullName>
    </recommendedName>
</protein>
<accession>A0A0S4WNQ3</accession>
<feature type="transmembrane region" description="Helical" evidence="1">
    <location>
        <begin position="372"/>
        <end position="389"/>
    </location>
</feature>
<dbReference type="EMBL" id="LN899820">
    <property type="protein sequence ID" value="CUV53034.1"/>
    <property type="molecule type" value="Genomic_DNA"/>
</dbReference>
<keyword evidence="1" id="KW-1133">Transmembrane helix</keyword>
<dbReference type="AlphaFoldDB" id="A0A0S4WNQ3"/>
<keyword evidence="1" id="KW-0812">Transmembrane</keyword>
<proteinExistence type="predicted"/>
<evidence type="ECO:0000256" key="1">
    <source>
        <dbReference type="SAM" id="Phobius"/>
    </source>
</evidence>
<evidence type="ECO:0000313" key="2">
    <source>
        <dbReference type="EMBL" id="CUV53034.1"/>
    </source>
</evidence>
<name>A0A0S4WNQ3_RALSL</name>
<gene>
    <name evidence="2" type="ORF">RUN215_v1_10020</name>
</gene>
<reference evidence="2" key="1">
    <citation type="submission" date="2015-10" db="EMBL/GenBank/DDBJ databases">
        <authorList>
            <person name="Gilbert D.G."/>
        </authorList>
    </citation>
    <scope>NUCLEOTIDE SEQUENCE</scope>
    <source>
        <strain evidence="2">Phyl III-seqv23</strain>
    </source>
</reference>
<organism evidence="2">
    <name type="scientific">Ralstonia solanacearum</name>
    <name type="common">Pseudomonas solanacearum</name>
    <dbReference type="NCBI Taxonomy" id="305"/>
    <lineage>
        <taxon>Bacteria</taxon>
        <taxon>Pseudomonadati</taxon>
        <taxon>Pseudomonadota</taxon>
        <taxon>Betaproteobacteria</taxon>
        <taxon>Burkholderiales</taxon>
        <taxon>Burkholderiaceae</taxon>
        <taxon>Ralstonia</taxon>
        <taxon>Ralstonia solanacearum species complex</taxon>
    </lineage>
</organism>
<evidence type="ECO:0008006" key="3">
    <source>
        <dbReference type="Google" id="ProtNLM"/>
    </source>
</evidence>
<sequence>MPEQPRAEFHVDLAAGMREYPGADAGERHLEQDRADQADGDHVQRLHGVIDQHLVHHHLEEHRRHQPDDLQRERHQQDFAQQLPILDDGGNEPGEVELRHVSGEVRLAGAQDQLTRPRREKVLQRQHARRLAGPLDQQLGLVGIGCVVLGQDEVLAGPVDGDGRQRRPVQPLRRLAHHLGRQAQMLGGQQRRLRFERAVAELMAQLGFLRGDAVQAGHHQDAGQGGVDLLRARGVGPWCGRGVDGGAGHVLVCRGCRGCGASKRGCCRRKHQRRDWCRKVGTGGKRSVSVKRSRVGNLNFFVSAAGILLSLVQSPQRLANRGTGLYEILCHLRNAVCCSKAGQHVGGMMFLFLSIHCLMGASDLWWGGLFPFFLLSFVVDLICVIRLIMRLSIVG</sequence>
<keyword evidence="1" id="KW-0472">Membrane</keyword>